<dbReference type="InterPro" id="IPR004968">
    <property type="entry name" value="DNA_primase/NTPase_C"/>
</dbReference>
<dbReference type="Pfam" id="PF03288">
    <property type="entry name" value="Pox_D5"/>
    <property type="match status" value="1"/>
</dbReference>
<dbReference type="InterPro" id="IPR051620">
    <property type="entry name" value="ORF904-like_C"/>
</dbReference>
<feature type="non-terminal residue" evidence="4">
    <location>
        <position position="1"/>
    </location>
</feature>
<sequence>HPTDIMKLQGRRLVLVDESQKNMKLRTSLVKRFTGDTQLTGRLMRQDFQDFAITHKLILMTQNLPIINETADAIWDRLHLLRWDRQFNENERDPELAEKLKAEYPGILNWLIKGCLEWQRQGRKIIRPNSVRQAGFEYRAESDPLADFIEAKCELDQRHTTTIKAMKQAYLEWAEAENIKFTVGPRNFNEYLRERGCITKQIRANGYNAKCWEGIGLRSEFEQM</sequence>
<dbReference type="Gene3D" id="3.40.50.300">
    <property type="entry name" value="P-loop containing nucleotide triphosphate hydrolases"/>
    <property type="match status" value="1"/>
</dbReference>
<dbReference type="GO" id="GO:0016787">
    <property type="term" value="F:hydrolase activity"/>
    <property type="evidence" value="ECO:0007669"/>
    <property type="project" value="UniProtKB-KW"/>
</dbReference>
<proteinExistence type="predicted"/>
<dbReference type="AlphaFoldDB" id="A0A0F9DH99"/>
<dbReference type="InterPro" id="IPR006500">
    <property type="entry name" value="Helicase_put_C_phage/plasmid"/>
</dbReference>
<dbReference type="EMBL" id="LAZR01028958">
    <property type="protein sequence ID" value="KKL60994.1"/>
    <property type="molecule type" value="Genomic_DNA"/>
</dbReference>
<accession>A0A0F9DH99</accession>
<keyword evidence="2" id="KW-0067">ATP-binding</keyword>
<keyword evidence="2" id="KW-0347">Helicase</keyword>
<dbReference type="GO" id="GO:0004386">
    <property type="term" value="F:helicase activity"/>
    <property type="evidence" value="ECO:0007669"/>
    <property type="project" value="UniProtKB-KW"/>
</dbReference>
<dbReference type="PANTHER" id="PTHR35372">
    <property type="entry name" value="ATP BINDING PROTEIN-RELATED"/>
    <property type="match status" value="1"/>
</dbReference>
<reference evidence="4" key="1">
    <citation type="journal article" date="2015" name="Nature">
        <title>Complex archaea that bridge the gap between prokaryotes and eukaryotes.</title>
        <authorList>
            <person name="Spang A."/>
            <person name="Saw J.H."/>
            <person name="Jorgensen S.L."/>
            <person name="Zaremba-Niedzwiedzka K."/>
            <person name="Martijn J."/>
            <person name="Lind A.E."/>
            <person name="van Eijk R."/>
            <person name="Schleper C."/>
            <person name="Guy L."/>
            <person name="Ettema T.J."/>
        </authorList>
    </citation>
    <scope>NUCLEOTIDE SEQUENCE</scope>
</reference>
<evidence type="ECO:0000313" key="4">
    <source>
        <dbReference type="EMBL" id="KKL60994.1"/>
    </source>
</evidence>
<dbReference type="InterPro" id="IPR027417">
    <property type="entry name" value="P-loop_NTPase"/>
</dbReference>
<organism evidence="4">
    <name type="scientific">marine sediment metagenome</name>
    <dbReference type="NCBI Taxonomy" id="412755"/>
    <lineage>
        <taxon>unclassified sequences</taxon>
        <taxon>metagenomes</taxon>
        <taxon>ecological metagenomes</taxon>
    </lineage>
</organism>
<protein>
    <recommendedName>
        <fullName evidence="3">DNA primase/nucleoside triphosphatase C-terminal domain-containing protein</fullName>
    </recommendedName>
</protein>
<feature type="domain" description="DNA primase/nucleoside triphosphatase C-terminal" evidence="3">
    <location>
        <begin position="141"/>
        <end position="193"/>
    </location>
</feature>
<keyword evidence="1" id="KW-0378">Hydrolase</keyword>
<dbReference type="NCBIfam" id="TIGR01613">
    <property type="entry name" value="primase_Cterm"/>
    <property type="match status" value="1"/>
</dbReference>
<name>A0A0F9DH99_9ZZZZ</name>
<comment type="caution">
    <text evidence="4">The sequence shown here is derived from an EMBL/GenBank/DDBJ whole genome shotgun (WGS) entry which is preliminary data.</text>
</comment>
<evidence type="ECO:0000256" key="1">
    <source>
        <dbReference type="ARBA" id="ARBA00022801"/>
    </source>
</evidence>
<keyword evidence="2" id="KW-0547">Nucleotide-binding</keyword>
<dbReference type="PANTHER" id="PTHR35372:SF2">
    <property type="entry name" value="SF3 HELICASE DOMAIN-CONTAINING PROTEIN"/>
    <property type="match status" value="1"/>
</dbReference>
<evidence type="ECO:0000256" key="2">
    <source>
        <dbReference type="ARBA" id="ARBA00022806"/>
    </source>
</evidence>
<evidence type="ECO:0000259" key="3">
    <source>
        <dbReference type="Pfam" id="PF03288"/>
    </source>
</evidence>
<gene>
    <name evidence="4" type="ORF">LCGC14_2199740</name>
</gene>